<evidence type="ECO:0000313" key="4">
    <source>
        <dbReference type="Proteomes" id="UP000318313"/>
    </source>
</evidence>
<dbReference type="PROSITE" id="PS00409">
    <property type="entry name" value="PROKAR_NTER_METHYL"/>
    <property type="match status" value="1"/>
</dbReference>
<keyword evidence="4" id="KW-1185">Reference proteome</keyword>
<feature type="transmembrane region" description="Helical" evidence="1">
    <location>
        <begin position="12"/>
        <end position="36"/>
    </location>
</feature>
<gene>
    <name evidence="3" type="primary">xcpT_38</name>
    <name evidence="3" type="ORF">Enr17x_33630</name>
</gene>
<dbReference type="EMBL" id="CP037452">
    <property type="protein sequence ID" value="QDV51308.1"/>
    <property type="molecule type" value="Genomic_DNA"/>
</dbReference>
<dbReference type="NCBIfam" id="TIGR04294">
    <property type="entry name" value="pre_pil_HX9DG"/>
    <property type="match status" value="1"/>
</dbReference>
<dbReference type="PANTHER" id="PTHR30093:SF2">
    <property type="entry name" value="TYPE II SECRETION SYSTEM PROTEIN H"/>
    <property type="match status" value="1"/>
</dbReference>
<dbReference type="InterPro" id="IPR027558">
    <property type="entry name" value="Pre_pil_HX9DG_C"/>
</dbReference>
<dbReference type="InterPro" id="IPR012902">
    <property type="entry name" value="N_methyl_site"/>
</dbReference>
<evidence type="ECO:0000256" key="1">
    <source>
        <dbReference type="SAM" id="Phobius"/>
    </source>
</evidence>
<keyword evidence="1" id="KW-1133">Transmembrane helix</keyword>
<dbReference type="Pfam" id="PF07596">
    <property type="entry name" value="SBP_bac_10"/>
    <property type="match status" value="1"/>
</dbReference>
<keyword evidence="1" id="KW-0812">Transmembrane</keyword>
<dbReference type="PANTHER" id="PTHR30093">
    <property type="entry name" value="GENERAL SECRETION PATHWAY PROTEIN G"/>
    <property type="match status" value="1"/>
</dbReference>
<dbReference type="KEGG" id="gfm:Enr17x_33630"/>
<proteinExistence type="predicted"/>
<dbReference type="SUPFAM" id="SSF54523">
    <property type="entry name" value="Pili subunits"/>
    <property type="match status" value="1"/>
</dbReference>
<organism evidence="3 4">
    <name type="scientific">Gimesia fumaroli</name>
    <dbReference type="NCBI Taxonomy" id="2527976"/>
    <lineage>
        <taxon>Bacteria</taxon>
        <taxon>Pseudomonadati</taxon>
        <taxon>Planctomycetota</taxon>
        <taxon>Planctomycetia</taxon>
        <taxon>Planctomycetales</taxon>
        <taxon>Planctomycetaceae</taxon>
        <taxon>Gimesia</taxon>
    </lineage>
</organism>
<name>A0A518IE01_9PLAN</name>
<dbReference type="Gene3D" id="3.30.700.10">
    <property type="entry name" value="Glycoprotein, Type 4 Pilin"/>
    <property type="match status" value="1"/>
</dbReference>
<feature type="domain" description="DUF1559" evidence="2">
    <location>
        <begin position="37"/>
        <end position="327"/>
    </location>
</feature>
<evidence type="ECO:0000259" key="2">
    <source>
        <dbReference type="Pfam" id="PF07596"/>
    </source>
</evidence>
<dbReference type="AlphaFoldDB" id="A0A518IE01"/>
<reference evidence="3 4" key="1">
    <citation type="submission" date="2019-03" db="EMBL/GenBank/DDBJ databases">
        <title>Deep-cultivation of Planctomycetes and their phenomic and genomic characterization uncovers novel biology.</title>
        <authorList>
            <person name="Wiegand S."/>
            <person name="Jogler M."/>
            <person name="Boedeker C."/>
            <person name="Pinto D."/>
            <person name="Vollmers J."/>
            <person name="Rivas-Marin E."/>
            <person name="Kohn T."/>
            <person name="Peeters S.H."/>
            <person name="Heuer A."/>
            <person name="Rast P."/>
            <person name="Oberbeckmann S."/>
            <person name="Bunk B."/>
            <person name="Jeske O."/>
            <person name="Meyerdierks A."/>
            <person name="Storesund J.E."/>
            <person name="Kallscheuer N."/>
            <person name="Luecker S."/>
            <person name="Lage O.M."/>
            <person name="Pohl T."/>
            <person name="Merkel B.J."/>
            <person name="Hornburger P."/>
            <person name="Mueller R.-W."/>
            <person name="Bruemmer F."/>
            <person name="Labrenz M."/>
            <person name="Spormann A.M."/>
            <person name="Op den Camp H."/>
            <person name="Overmann J."/>
            <person name="Amann R."/>
            <person name="Jetten M.S.M."/>
            <person name="Mascher T."/>
            <person name="Medema M.H."/>
            <person name="Devos D.P."/>
            <person name="Kaster A.-K."/>
            <person name="Ovreas L."/>
            <person name="Rohde M."/>
            <person name="Galperin M.Y."/>
            <person name="Jogler C."/>
        </authorList>
    </citation>
    <scope>NUCLEOTIDE SEQUENCE [LARGE SCALE GENOMIC DNA]</scope>
    <source>
        <strain evidence="3 4">Enr17</strain>
    </source>
</reference>
<accession>A0A518IE01</accession>
<dbReference type="OrthoDB" id="255848at2"/>
<dbReference type="RefSeq" id="WP_145310450.1">
    <property type="nucleotide sequence ID" value="NZ_CP037452.1"/>
</dbReference>
<dbReference type="Proteomes" id="UP000318313">
    <property type="component" value="Chromosome"/>
</dbReference>
<keyword evidence="1" id="KW-0472">Membrane</keyword>
<dbReference type="InterPro" id="IPR011453">
    <property type="entry name" value="DUF1559"/>
</dbReference>
<dbReference type="InterPro" id="IPR045584">
    <property type="entry name" value="Pilin-like"/>
</dbReference>
<sequence>MQIKHMSKHKTGFTLIELLVVIAIIAILIALLLPAVQQAREAARRSTCKNNLKQFGVALHNYHETHGVFPPGSVVTLTNGVSGGAVRYRDWMEAGNTTSVNAHGTSWMLQILPFVDQANIYNQWNFNTNVMGNRAVAEVDIPIFYCPSRRSKVRKVDQKMQLDETPGSTTITNPFTKGGTDYGACKGSGNGFGDGFSGTGHESLGPGASNEWAGTLGGGWLGIFYSNSDTQMRDIKDGTTNTLMTGEMQRLTGSNATLSLDGWAAGGVANIFDTDMGQLTSPTESGSGNNLGINGGQYEAPGSDHVGGAHFGLADGSVRFISENIDTRTFNRIGTADGERTAGEF</sequence>
<protein>
    <submittedName>
        <fullName evidence="3">Type II secretion system protein G</fullName>
    </submittedName>
</protein>
<dbReference type="Pfam" id="PF07963">
    <property type="entry name" value="N_methyl"/>
    <property type="match status" value="1"/>
</dbReference>
<evidence type="ECO:0000313" key="3">
    <source>
        <dbReference type="EMBL" id="QDV51308.1"/>
    </source>
</evidence>
<dbReference type="NCBIfam" id="TIGR02532">
    <property type="entry name" value="IV_pilin_GFxxxE"/>
    <property type="match status" value="1"/>
</dbReference>